<dbReference type="GO" id="GO:1990281">
    <property type="term" value="C:efflux pump complex"/>
    <property type="evidence" value="ECO:0007669"/>
    <property type="project" value="TreeGrafter"/>
</dbReference>
<evidence type="ECO:0000259" key="2">
    <source>
        <dbReference type="Pfam" id="PF25917"/>
    </source>
</evidence>
<dbReference type="Gene3D" id="2.40.420.20">
    <property type="match status" value="1"/>
</dbReference>
<reference evidence="3 4" key="1">
    <citation type="submission" date="2019-11" db="EMBL/GenBank/DDBJ databases">
        <authorList>
            <person name="Zheng R.K."/>
            <person name="Sun C.M."/>
        </authorList>
    </citation>
    <scope>NUCLEOTIDE SEQUENCE [LARGE SCALE GENOMIC DNA]</scope>
    <source>
        <strain evidence="3 4">WC007</strain>
    </source>
</reference>
<protein>
    <submittedName>
        <fullName evidence="3">Efflux RND transporter periplasmic adaptor subunit</fullName>
    </submittedName>
</protein>
<proteinExistence type="inferred from homology"/>
<organism evidence="3 4">
    <name type="scientific">Maribellus comscasis</name>
    <dbReference type="NCBI Taxonomy" id="2681766"/>
    <lineage>
        <taxon>Bacteria</taxon>
        <taxon>Pseudomonadati</taxon>
        <taxon>Bacteroidota</taxon>
        <taxon>Bacteroidia</taxon>
        <taxon>Marinilabiliales</taxon>
        <taxon>Prolixibacteraceae</taxon>
        <taxon>Maribellus</taxon>
    </lineage>
</organism>
<evidence type="ECO:0000313" key="3">
    <source>
        <dbReference type="EMBL" id="QGY46535.1"/>
    </source>
</evidence>
<dbReference type="EMBL" id="CP046401">
    <property type="protein sequence ID" value="QGY46535.1"/>
    <property type="molecule type" value="Genomic_DNA"/>
</dbReference>
<dbReference type="SUPFAM" id="SSF111369">
    <property type="entry name" value="HlyD-like secretion proteins"/>
    <property type="match status" value="1"/>
</dbReference>
<dbReference type="Pfam" id="PF25917">
    <property type="entry name" value="BSH_RND"/>
    <property type="match status" value="1"/>
</dbReference>
<evidence type="ECO:0000313" key="4">
    <source>
        <dbReference type="Proteomes" id="UP000428260"/>
    </source>
</evidence>
<dbReference type="AlphaFoldDB" id="A0A6I6JTW2"/>
<dbReference type="PROSITE" id="PS51257">
    <property type="entry name" value="PROKAR_LIPOPROTEIN"/>
    <property type="match status" value="1"/>
</dbReference>
<dbReference type="KEGG" id="mcos:GM418_23595"/>
<dbReference type="Gene3D" id="1.10.287.470">
    <property type="entry name" value="Helix hairpin bin"/>
    <property type="match status" value="1"/>
</dbReference>
<dbReference type="PANTHER" id="PTHR30469">
    <property type="entry name" value="MULTIDRUG RESISTANCE PROTEIN MDTA"/>
    <property type="match status" value="1"/>
</dbReference>
<accession>A0A6I6JTW2</accession>
<sequence>MKFRNNYLVLGLAIILLSGCKNSPKEVPQAETIKKVKVETITDDVVQNTMILNGKIKEKSLTSLSFRVGGPLMKLTVKQGDYVRAGQVIAEIDDRDYQLQAETSKAQFEQAEGEYNRYKKLVEQKKIPENTFEKIKSGYLMTKTAYENAQNQLNDTKLKAPFSGFIYEKFVENYQTVGAGTPIVSVMDNSHLEVVVPVAESQLNRIKADKQSFLNVENAGIKQLPIQLLSVSEKTMQDGLYEVKFSFTNKDDLKVAPGMTAEVNIYCKSEENRLSVASTAIFHEKTATYVWVYNPSTSTVKKREVKISLDGANGRVNIASGVNNGEQIVTAGVHYLVEGQKVEPLSTPSVTNIGGLL</sequence>
<dbReference type="RefSeq" id="WP_158869666.1">
    <property type="nucleotide sequence ID" value="NZ_CP046401.1"/>
</dbReference>
<name>A0A6I6JTW2_9BACT</name>
<dbReference type="InterPro" id="IPR006143">
    <property type="entry name" value="RND_pump_MFP"/>
</dbReference>
<comment type="similarity">
    <text evidence="1">Belongs to the membrane fusion protein (MFP) (TC 8.A.1) family.</text>
</comment>
<dbReference type="NCBIfam" id="TIGR01730">
    <property type="entry name" value="RND_mfp"/>
    <property type="match status" value="1"/>
</dbReference>
<dbReference type="Gene3D" id="2.40.50.100">
    <property type="match status" value="1"/>
</dbReference>
<keyword evidence="4" id="KW-1185">Reference proteome</keyword>
<evidence type="ECO:0000256" key="1">
    <source>
        <dbReference type="ARBA" id="ARBA00009477"/>
    </source>
</evidence>
<dbReference type="InterPro" id="IPR058625">
    <property type="entry name" value="MdtA-like_BSH"/>
</dbReference>
<feature type="domain" description="Multidrug resistance protein MdtA-like barrel-sandwich hybrid" evidence="2">
    <location>
        <begin position="66"/>
        <end position="184"/>
    </location>
</feature>
<gene>
    <name evidence="3" type="ORF">GM418_23595</name>
</gene>
<dbReference type="GO" id="GO:0015562">
    <property type="term" value="F:efflux transmembrane transporter activity"/>
    <property type="evidence" value="ECO:0007669"/>
    <property type="project" value="TreeGrafter"/>
</dbReference>
<dbReference type="Proteomes" id="UP000428260">
    <property type="component" value="Chromosome"/>
</dbReference>